<keyword evidence="3 15" id="KW-0378">Hydrolase</keyword>
<dbReference type="EC" id="3.1.2.22" evidence="2"/>
<dbReference type="PANTHER" id="PTHR16138:SF7">
    <property type="entry name" value="PALMITOYL-PROTEIN THIOESTERASE ABHD10, MITOCHONDRIAL"/>
    <property type="match status" value="1"/>
</dbReference>
<comment type="catalytic activity">
    <reaction evidence="12">
        <text>S-hexadecanoyl-L-cysteinyl-[protein] + H2O = L-cysteinyl-[protein] + hexadecanoate + H(+)</text>
        <dbReference type="Rhea" id="RHEA:19233"/>
        <dbReference type="Rhea" id="RHEA-COMP:10131"/>
        <dbReference type="Rhea" id="RHEA-COMP:11032"/>
        <dbReference type="ChEBI" id="CHEBI:7896"/>
        <dbReference type="ChEBI" id="CHEBI:15377"/>
        <dbReference type="ChEBI" id="CHEBI:15378"/>
        <dbReference type="ChEBI" id="CHEBI:29950"/>
        <dbReference type="ChEBI" id="CHEBI:74151"/>
        <dbReference type="EC" id="3.1.2.22"/>
    </reaction>
    <physiologicalReaction direction="left-to-right" evidence="12">
        <dbReference type="Rhea" id="RHEA:19234"/>
    </physiologicalReaction>
</comment>
<dbReference type="InterPro" id="IPR052382">
    <property type="entry name" value="ABHD10_acyl-thioesterase"/>
</dbReference>
<name>C1C278_CALCM</name>
<keyword evidence="4" id="KW-0809">Transit peptide</keyword>
<comment type="function">
    <text evidence="11">Acts as an acyl-protein thioesterase that hydrolyzes fatty acids from acylated residues in proteins. Regulates the mitochondrial S-depalmitoylation of the nucleophilic active site residue of peroxiredoxin-5/PRDX5, a key antioxidant protein, therefore modulating mitochondrial antioxidant ability. Also catalyzes the deglucuronidation of mycophenolic acid acyl-glucuronide, an active metabolite of the immunosuppressant drug mycophenolate.</text>
</comment>
<feature type="domain" description="Serine aminopeptidase S33" evidence="14">
    <location>
        <begin position="52"/>
        <end position="159"/>
    </location>
</feature>
<reference evidence="15" key="1">
    <citation type="submission" date="2009-03" db="EMBL/GenBank/DDBJ databases">
        <title>Caligus clemensi ESTs and full-length cDNAs.</title>
        <authorList>
            <person name="Yasuike M."/>
            <person name="von Schalburg K."/>
            <person name="Cooper G."/>
            <person name="Leong J."/>
            <person name="Jones S.R.M."/>
            <person name="Koop B.F."/>
        </authorList>
    </citation>
    <scope>NUCLEOTIDE SEQUENCE</scope>
    <source>
        <tissue evidence="15">Whole</tissue>
    </source>
</reference>
<evidence type="ECO:0000313" key="15">
    <source>
        <dbReference type="EMBL" id="ACO15381.1"/>
    </source>
</evidence>
<evidence type="ECO:0000256" key="9">
    <source>
        <dbReference type="ARBA" id="ARBA00042645"/>
    </source>
</evidence>
<protein>
    <recommendedName>
        <fullName evidence="7">Palmitoyl-protein thioesterase ABHD10, mitochondrial</fullName>
        <ecNumber evidence="6">3.1.1.93</ecNumber>
        <ecNumber evidence="2">3.1.2.22</ecNumber>
    </recommendedName>
    <alternativeName>
        <fullName evidence="9">Acyl-protein thioesterase ABHD10</fullName>
    </alternativeName>
    <alternativeName>
        <fullName evidence="10">Alpha/beta hydrolase domain-containing protein 10</fullName>
    </alternativeName>
    <alternativeName>
        <fullName evidence="8">Mycophenolic acid acyl-glucuronide esterase, mitochondrial</fullName>
    </alternativeName>
</protein>
<dbReference type="GO" id="GO:0004553">
    <property type="term" value="F:hydrolase activity, hydrolyzing O-glycosyl compounds"/>
    <property type="evidence" value="ECO:0007669"/>
    <property type="project" value="TreeGrafter"/>
</dbReference>
<evidence type="ECO:0000256" key="10">
    <source>
        <dbReference type="ARBA" id="ARBA00042704"/>
    </source>
</evidence>
<evidence type="ECO:0000256" key="11">
    <source>
        <dbReference type="ARBA" id="ARBA00046047"/>
    </source>
</evidence>
<proteinExistence type="evidence at transcript level"/>
<comment type="subcellular location">
    <subcellularLocation>
        <location evidence="1">Mitochondrion</location>
    </subcellularLocation>
</comment>
<dbReference type="EC" id="3.1.1.93" evidence="6"/>
<evidence type="ECO:0000256" key="7">
    <source>
        <dbReference type="ARBA" id="ARBA00039314"/>
    </source>
</evidence>
<accession>C1C278</accession>
<evidence type="ECO:0000256" key="13">
    <source>
        <dbReference type="ARBA" id="ARBA00047972"/>
    </source>
</evidence>
<comment type="catalytic activity">
    <reaction evidence="13">
        <text>mycophenolic acid O-acyl-beta-D-glucuronide + H2O = mycophenolate + D-glucuronate + H(+)</text>
        <dbReference type="Rhea" id="RHEA:34179"/>
        <dbReference type="ChEBI" id="CHEBI:15377"/>
        <dbReference type="ChEBI" id="CHEBI:15378"/>
        <dbReference type="ChEBI" id="CHEBI:58720"/>
        <dbReference type="ChEBI" id="CHEBI:62932"/>
        <dbReference type="ChEBI" id="CHEBI:66982"/>
        <dbReference type="EC" id="3.1.1.93"/>
    </reaction>
    <physiologicalReaction direction="left-to-right" evidence="13">
        <dbReference type="Rhea" id="RHEA:34180"/>
    </physiologicalReaction>
</comment>
<evidence type="ECO:0000259" key="14">
    <source>
        <dbReference type="Pfam" id="PF12146"/>
    </source>
</evidence>
<dbReference type="InterPro" id="IPR022742">
    <property type="entry name" value="Hydrolase_4"/>
</dbReference>
<sequence>MLFQRFVCSGNAFASTYLKRMKSSITSQYLELKSGRRIFVDYIAGVGDRTNPCVVYVPGFLSHRLSEKGQRLLDYCSKAGHEFVRYDPEGFGKSEFSSPEKWKNIEFRHWFEDCEAAMGMSPNKKFILVGSSMGGWISLLIQQKYAERIAGMVLIAPAQNFISRMVAEGNTMIRDPLITQFVDIQSFAEKSKELSVSLQPDSNEINIPVRIVHGMKDDVIPSGSSLELIRSIRGDDIELTLIKTGDHQLHHWMSMITGHIEALIKRK</sequence>
<evidence type="ECO:0000256" key="6">
    <source>
        <dbReference type="ARBA" id="ARBA00039132"/>
    </source>
</evidence>
<gene>
    <name evidence="15" type="primary">ABHDA</name>
</gene>
<evidence type="ECO:0000256" key="12">
    <source>
        <dbReference type="ARBA" id="ARBA00047409"/>
    </source>
</evidence>
<dbReference type="PRINTS" id="PR00111">
    <property type="entry name" value="ABHYDROLASE"/>
</dbReference>
<dbReference type="SUPFAM" id="SSF53474">
    <property type="entry name" value="alpha/beta-Hydrolases"/>
    <property type="match status" value="1"/>
</dbReference>
<organism evidence="15">
    <name type="scientific">Caligus clemensi</name>
    <name type="common">Sea louse</name>
    <dbReference type="NCBI Taxonomy" id="344056"/>
    <lineage>
        <taxon>Eukaryota</taxon>
        <taxon>Metazoa</taxon>
        <taxon>Ecdysozoa</taxon>
        <taxon>Arthropoda</taxon>
        <taxon>Crustacea</taxon>
        <taxon>Multicrustacea</taxon>
        <taxon>Hexanauplia</taxon>
        <taxon>Copepoda</taxon>
        <taxon>Siphonostomatoida</taxon>
        <taxon>Caligidae</taxon>
        <taxon>Caligus</taxon>
    </lineage>
</organism>
<dbReference type="InterPro" id="IPR029058">
    <property type="entry name" value="AB_hydrolase_fold"/>
</dbReference>
<dbReference type="Gene3D" id="3.40.50.1820">
    <property type="entry name" value="alpha/beta hydrolase"/>
    <property type="match status" value="1"/>
</dbReference>
<evidence type="ECO:0000256" key="8">
    <source>
        <dbReference type="ARBA" id="ARBA00041520"/>
    </source>
</evidence>
<evidence type="ECO:0000256" key="2">
    <source>
        <dbReference type="ARBA" id="ARBA00012423"/>
    </source>
</evidence>
<dbReference type="GO" id="GO:0005739">
    <property type="term" value="C:mitochondrion"/>
    <property type="evidence" value="ECO:0007669"/>
    <property type="project" value="UniProtKB-SubCell"/>
</dbReference>
<dbReference type="InterPro" id="IPR000073">
    <property type="entry name" value="AB_hydrolase_1"/>
</dbReference>
<dbReference type="GO" id="GO:0102390">
    <property type="term" value="F:mycophenolic acid acyl-glucuronide esterase activity"/>
    <property type="evidence" value="ECO:0007669"/>
    <property type="project" value="UniProtKB-EC"/>
</dbReference>
<evidence type="ECO:0000256" key="4">
    <source>
        <dbReference type="ARBA" id="ARBA00022946"/>
    </source>
</evidence>
<evidence type="ECO:0000256" key="5">
    <source>
        <dbReference type="ARBA" id="ARBA00023128"/>
    </source>
</evidence>
<feature type="domain" description="Serine aminopeptidase S33" evidence="14">
    <location>
        <begin position="160"/>
        <end position="251"/>
    </location>
</feature>
<dbReference type="GO" id="GO:0008474">
    <property type="term" value="F:palmitoyl-(protein) hydrolase activity"/>
    <property type="evidence" value="ECO:0007669"/>
    <property type="project" value="UniProtKB-EC"/>
</dbReference>
<evidence type="ECO:0000256" key="3">
    <source>
        <dbReference type="ARBA" id="ARBA00022801"/>
    </source>
</evidence>
<dbReference type="PANTHER" id="PTHR16138">
    <property type="entry name" value="MYCOPHENOLIC ACID ACYL-GLUCURONIDE ESTERASE, MITOCHONDRIAL"/>
    <property type="match status" value="1"/>
</dbReference>
<evidence type="ECO:0000256" key="1">
    <source>
        <dbReference type="ARBA" id="ARBA00004173"/>
    </source>
</evidence>
<dbReference type="EMBL" id="BT080957">
    <property type="protein sequence ID" value="ACO15381.1"/>
    <property type="molecule type" value="mRNA"/>
</dbReference>
<keyword evidence="5" id="KW-0496">Mitochondrion</keyword>
<dbReference type="AlphaFoldDB" id="C1C278"/>
<dbReference type="Pfam" id="PF12146">
    <property type="entry name" value="Hydrolase_4"/>
    <property type="match status" value="2"/>
</dbReference>